<reference evidence="1" key="1">
    <citation type="submission" date="2019-01" db="EMBL/GenBank/DDBJ databases">
        <title>Whole genome sequencing and annotation enables comparative genome analysis that reveals unique features of the Chlamydia suis R19 Genome.</title>
        <authorList>
            <person name="Dimond Z.E."/>
        </authorList>
    </citation>
    <scope>NUCLEOTIDE SEQUENCE [LARGE SCALE GENOMIC DNA]</scope>
    <source>
        <strain evidence="1">R19</strain>
    </source>
</reference>
<keyword evidence="2" id="KW-1185">Reference proteome</keyword>
<evidence type="ECO:0000313" key="1">
    <source>
        <dbReference type="EMBL" id="QHP83628.1"/>
    </source>
</evidence>
<dbReference type="EMBL" id="CP035278">
    <property type="protein sequence ID" value="QHP83628.1"/>
    <property type="molecule type" value="Genomic_DNA"/>
</dbReference>
<organism evidence="1 2">
    <name type="scientific">Chlamydia suis</name>
    <dbReference type="NCBI Taxonomy" id="83559"/>
    <lineage>
        <taxon>Bacteria</taxon>
        <taxon>Pseudomonadati</taxon>
        <taxon>Chlamydiota</taxon>
        <taxon>Chlamydiia</taxon>
        <taxon>Chlamydiales</taxon>
        <taxon>Chlamydiaceae</taxon>
        <taxon>Chlamydia/Chlamydophila group</taxon>
        <taxon>Chlamydia</taxon>
    </lineage>
</organism>
<name>A0ABX6IR14_9CHLA</name>
<gene>
    <name evidence="1" type="primary">hypothetical protein</name>
    <name evidence="1" type="ORF">Chls_753</name>
</gene>
<sequence length="47" mass="5063">MKRGGSSYVCCSLKDDVSVGINTKALRTSQALPLGWGVSTSKVYRKN</sequence>
<proteinExistence type="predicted"/>
<accession>A0ABX6IR14</accession>
<dbReference type="Proteomes" id="UP000512184">
    <property type="component" value="Chromosome"/>
</dbReference>
<protein>
    <submittedName>
        <fullName evidence="1">Uncharacterized protein</fullName>
    </submittedName>
</protein>
<evidence type="ECO:0000313" key="2">
    <source>
        <dbReference type="Proteomes" id="UP000512184"/>
    </source>
</evidence>